<dbReference type="AlphaFoldDB" id="A0A7X0LRV8"/>
<keyword evidence="2" id="KW-1185">Reference proteome</keyword>
<sequence>MKVIPELRRVVAALLVAAATLVVAGVLADMIWLIGCGAWALIAAGLIEVTYRP</sequence>
<dbReference type="EMBL" id="JACHEM010000014">
    <property type="protein sequence ID" value="MBB6438555.1"/>
    <property type="molecule type" value="Genomic_DNA"/>
</dbReference>
<gene>
    <name evidence="1" type="ORF">HNQ79_005067</name>
</gene>
<accession>A0A7X0LRV8</accession>
<evidence type="ECO:0000313" key="2">
    <source>
        <dbReference type="Proteomes" id="UP000540423"/>
    </source>
</evidence>
<proteinExistence type="predicted"/>
<dbReference type="RefSeq" id="WP_185034778.1">
    <property type="nucleotide sequence ID" value="NZ_BNBN01000006.1"/>
</dbReference>
<protein>
    <submittedName>
        <fullName evidence="1">Uncharacterized protein</fullName>
    </submittedName>
</protein>
<reference evidence="1 2" key="1">
    <citation type="submission" date="2020-08" db="EMBL/GenBank/DDBJ databases">
        <title>Genomic Encyclopedia of Type Strains, Phase IV (KMG-IV): sequencing the most valuable type-strain genomes for metagenomic binning, comparative biology and taxonomic classification.</title>
        <authorList>
            <person name="Goeker M."/>
        </authorList>
    </citation>
    <scope>NUCLEOTIDE SEQUENCE [LARGE SCALE GENOMIC DNA]</scope>
    <source>
        <strain evidence="1 2">DSM 40141</strain>
    </source>
</reference>
<comment type="caution">
    <text evidence="1">The sequence shown here is derived from an EMBL/GenBank/DDBJ whole genome shotgun (WGS) entry which is preliminary data.</text>
</comment>
<name>A0A7X0LRV8_9ACTN</name>
<evidence type="ECO:0000313" key="1">
    <source>
        <dbReference type="EMBL" id="MBB6438555.1"/>
    </source>
</evidence>
<dbReference type="Proteomes" id="UP000540423">
    <property type="component" value="Unassembled WGS sequence"/>
</dbReference>
<organism evidence="1 2">
    <name type="scientific">Streptomyces candidus</name>
    <dbReference type="NCBI Taxonomy" id="67283"/>
    <lineage>
        <taxon>Bacteria</taxon>
        <taxon>Bacillati</taxon>
        <taxon>Actinomycetota</taxon>
        <taxon>Actinomycetes</taxon>
        <taxon>Kitasatosporales</taxon>
        <taxon>Streptomycetaceae</taxon>
        <taxon>Streptomyces</taxon>
    </lineage>
</organism>